<keyword evidence="12" id="KW-0460">Magnesium</keyword>
<comment type="subcellular location">
    <subcellularLocation>
        <location evidence="3">Cytoplasm</location>
    </subcellularLocation>
</comment>
<dbReference type="InterPro" id="IPR041505">
    <property type="entry name" value="Dis3_CSD2"/>
</dbReference>
<dbReference type="InterPro" id="IPR022966">
    <property type="entry name" value="RNase_II/R_CS"/>
</dbReference>
<evidence type="ECO:0000256" key="8">
    <source>
        <dbReference type="ARBA" id="ARBA00022722"/>
    </source>
</evidence>
<dbReference type="InterPro" id="IPR033771">
    <property type="entry name" value="Rrp44_CSD1"/>
</dbReference>
<sequence>MADILQKSNRFLRFKSSKGGGVCVVREIYRRETVPCQSSLCLSNCQENTDELHLLPKEASHYIMPDPAVARDYLEILEESSITGIIFTQTTVHSVQHEGSRKLLSRLKNIVKDKRRRSVIFHNEFQTYAYCEREQGESLALWQRRATFQSAEWFFNHLAGQMPIVMLTDNQQACEEYGKKTVNVFVLTVEDYLNRFWKDIKPGLMDLYYSLKASVGSKSKGKEYIGYLSPDMLTAGVKSGKLIQGFLQVNRNNASTEAFVRRSRQDMTEESISDIFIYGSAARNRAVHGDLVVVEILPRSQWRGRSLIIKEEEVEVEDLAARKDEGDDTTPALPTGQVVGIVQRNWKEYVATFAQNEETGGGDKKAGKVLVIPYDFRIPKIRISTCQVNALRDHRIVVRIDSWEIDSQYPNGHFVRSLGKRGDLETEIAAILIENSISVNPFSDAQMKELPTDTPERPWHIDDSEVKKRRDLRNTHLVFSIDPKGCEDVDDTLSVRLLETGNIELGVHIADVSYYVHPDSLTDIEARERSTTVYLADRRYDMLPAILSANLCSLVSGVDRYAVSVIWELSPSYDVLAVWYGRTIIKSRYKLFYELAQAISEGLSSEEIVCNIPELQGVTEHELVERIQELRTAISCLMTIARNLKARRVRGGALELESVEVQVQLSETKSVQDLTPKEHMEIHDTIAECMIFANHWVATKITESFPNQALLRHHPLPREEQFSNLKNCAATHGFDIRTKSNKELAESLDKCVDPQDPVVNKLLRMLATQAMTNAEYFSTGSLSRDQFFHYGLALDLYTHFTSPIRRYADILVHRQLLSAVGESNMKLPSNTELDDMSQHINQKHRAAQYAQRESQELFQCLFFKGRGGSDDDEHCIVDAIIYQIRANGLFVYVPRYGIKGPVYLRSKEGQVLHIQENGSPEWTGGEISRTEQTITVTSLYGQMTYRLLDHVTVKLSLLESWAHSSGLKLQLMSNSPHKSSQLDVKNLAKQQKAEIIKEVSSAAEDKRSMQMSHDLGPNFPELKKQYGQTPEDQSLYSLFESFRETALFSAG</sequence>
<dbReference type="SMART" id="SM00955">
    <property type="entry name" value="RNB"/>
    <property type="match status" value="1"/>
</dbReference>
<evidence type="ECO:0000256" key="9">
    <source>
        <dbReference type="ARBA" id="ARBA00022801"/>
    </source>
</evidence>
<dbReference type="PROSITE" id="PS01175">
    <property type="entry name" value="RIBONUCLEASE_II"/>
    <property type="match status" value="1"/>
</dbReference>
<keyword evidence="9" id="KW-0378">Hydrolase</keyword>
<dbReference type="Gene3D" id="2.40.50.140">
    <property type="entry name" value="Nucleic acid-binding proteins"/>
    <property type="match status" value="1"/>
</dbReference>
<dbReference type="PANTHER" id="PTHR23355">
    <property type="entry name" value="RIBONUCLEASE"/>
    <property type="match status" value="1"/>
</dbReference>
<name>A0ABD3W2D5_SINWO</name>
<keyword evidence="17" id="KW-1185">Reference proteome</keyword>
<evidence type="ECO:0000256" key="10">
    <source>
        <dbReference type="ARBA" id="ARBA00022835"/>
    </source>
</evidence>
<comment type="catalytic activity">
    <reaction evidence="1">
        <text>Exonucleolytic cleavage in the 3'- to 5'-direction to yield nucleoside 5'-phosphates.</text>
        <dbReference type="EC" id="3.1.13.1"/>
    </reaction>
</comment>
<keyword evidence="13" id="KW-0694">RNA-binding</keyword>
<evidence type="ECO:0000256" key="3">
    <source>
        <dbReference type="ARBA" id="ARBA00004496"/>
    </source>
</evidence>
<dbReference type="GO" id="GO:0003723">
    <property type="term" value="F:RNA binding"/>
    <property type="evidence" value="ECO:0007669"/>
    <property type="project" value="UniProtKB-KW"/>
</dbReference>
<accession>A0ABD3W2D5</accession>
<dbReference type="InterPro" id="IPR012340">
    <property type="entry name" value="NA-bd_OB-fold"/>
</dbReference>
<dbReference type="Gene3D" id="2.40.50.700">
    <property type="match status" value="1"/>
</dbReference>
<dbReference type="EC" id="3.1.13.1" evidence="5"/>
<evidence type="ECO:0000256" key="1">
    <source>
        <dbReference type="ARBA" id="ARBA00001849"/>
    </source>
</evidence>
<dbReference type="FunFam" id="2.40.50.700:FF:000004">
    <property type="entry name" value="Exosome complex exonuclease RRP44 homolog A"/>
    <property type="match status" value="1"/>
</dbReference>
<evidence type="ECO:0000256" key="11">
    <source>
        <dbReference type="ARBA" id="ARBA00022839"/>
    </source>
</evidence>
<dbReference type="InterPro" id="IPR001900">
    <property type="entry name" value="RNase_II/R"/>
</dbReference>
<dbReference type="AlphaFoldDB" id="A0ABD3W2D5"/>
<dbReference type="Proteomes" id="UP001634394">
    <property type="component" value="Unassembled WGS sequence"/>
</dbReference>
<evidence type="ECO:0000256" key="14">
    <source>
        <dbReference type="RuleBase" id="RU003901"/>
    </source>
</evidence>
<dbReference type="GO" id="GO:0008859">
    <property type="term" value="F:exoribonuclease II activity"/>
    <property type="evidence" value="ECO:0007669"/>
    <property type="project" value="UniProtKB-EC"/>
</dbReference>
<evidence type="ECO:0000256" key="5">
    <source>
        <dbReference type="ARBA" id="ARBA00012163"/>
    </source>
</evidence>
<dbReference type="CDD" id="cd09862">
    <property type="entry name" value="PIN_Rrp44-like"/>
    <property type="match status" value="1"/>
</dbReference>
<comment type="caution">
    <text evidence="16">The sequence shown here is derived from an EMBL/GenBank/DDBJ whole genome shotgun (WGS) entry which is preliminary data.</text>
</comment>
<dbReference type="GO" id="GO:0010467">
    <property type="term" value="P:gene expression"/>
    <property type="evidence" value="ECO:0007669"/>
    <property type="project" value="UniProtKB-ARBA"/>
</dbReference>
<keyword evidence="10" id="KW-0271">Exosome</keyword>
<protein>
    <recommendedName>
        <fullName evidence="6">DIS3-like exonuclease 1</fullName>
        <ecNumber evidence="5">3.1.13.1</ecNumber>
    </recommendedName>
</protein>
<reference evidence="16 17" key="1">
    <citation type="submission" date="2024-11" db="EMBL/GenBank/DDBJ databases">
        <title>Chromosome-level genome assembly of the freshwater bivalve Anodonta woodiana.</title>
        <authorList>
            <person name="Chen X."/>
        </authorList>
    </citation>
    <scope>NUCLEOTIDE SEQUENCE [LARGE SCALE GENOMIC DNA]</scope>
    <source>
        <strain evidence="16">MN2024</strain>
        <tissue evidence="16">Gills</tissue>
    </source>
</reference>
<evidence type="ECO:0000256" key="2">
    <source>
        <dbReference type="ARBA" id="ARBA00001946"/>
    </source>
</evidence>
<evidence type="ECO:0000313" key="16">
    <source>
        <dbReference type="EMBL" id="KAL3867023.1"/>
    </source>
</evidence>
<dbReference type="Gene3D" id="2.40.50.690">
    <property type="match status" value="1"/>
</dbReference>
<proteinExistence type="inferred from homology"/>
<evidence type="ECO:0000313" key="17">
    <source>
        <dbReference type="Proteomes" id="UP001634394"/>
    </source>
</evidence>
<dbReference type="Gene3D" id="3.40.50.1010">
    <property type="entry name" value="5'-nuclease"/>
    <property type="match status" value="1"/>
</dbReference>
<dbReference type="GO" id="GO:0000178">
    <property type="term" value="C:exosome (RNase complex)"/>
    <property type="evidence" value="ECO:0007669"/>
    <property type="project" value="UniProtKB-KW"/>
</dbReference>
<dbReference type="Pfam" id="PF00773">
    <property type="entry name" value="RNB"/>
    <property type="match status" value="1"/>
</dbReference>
<evidence type="ECO:0000256" key="6">
    <source>
        <dbReference type="ARBA" id="ARBA00016366"/>
    </source>
</evidence>
<evidence type="ECO:0000256" key="12">
    <source>
        <dbReference type="ARBA" id="ARBA00022842"/>
    </source>
</evidence>
<gene>
    <name evidence="16" type="ORF">ACJMK2_044264</name>
</gene>
<dbReference type="GO" id="GO:0006401">
    <property type="term" value="P:RNA catabolic process"/>
    <property type="evidence" value="ECO:0007669"/>
    <property type="project" value="UniProtKB-ARBA"/>
</dbReference>
<evidence type="ECO:0000256" key="13">
    <source>
        <dbReference type="ARBA" id="ARBA00022884"/>
    </source>
</evidence>
<keyword evidence="8" id="KW-0540">Nuclease</keyword>
<comment type="cofactor">
    <cofactor evidence="2">
        <name>Mg(2+)</name>
        <dbReference type="ChEBI" id="CHEBI:18420"/>
    </cofactor>
</comment>
<dbReference type="SUPFAM" id="SSF50249">
    <property type="entry name" value="Nucleic acid-binding proteins"/>
    <property type="match status" value="3"/>
</dbReference>
<dbReference type="InterPro" id="IPR050180">
    <property type="entry name" value="RNR_Ribonuclease"/>
</dbReference>
<evidence type="ECO:0000259" key="15">
    <source>
        <dbReference type="SMART" id="SM00955"/>
    </source>
</evidence>
<dbReference type="GO" id="GO:0019899">
    <property type="term" value="F:enzyme binding"/>
    <property type="evidence" value="ECO:0007669"/>
    <property type="project" value="UniProtKB-ARBA"/>
</dbReference>
<dbReference type="GO" id="GO:0005737">
    <property type="term" value="C:cytoplasm"/>
    <property type="evidence" value="ECO:0007669"/>
    <property type="project" value="UniProtKB-SubCell"/>
</dbReference>
<feature type="domain" description="RNB" evidence="15">
    <location>
        <begin position="469"/>
        <end position="822"/>
    </location>
</feature>
<organism evidence="16 17">
    <name type="scientific">Sinanodonta woodiana</name>
    <name type="common">Chinese pond mussel</name>
    <name type="synonym">Anodonta woodiana</name>
    <dbReference type="NCBI Taxonomy" id="1069815"/>
    <lineage>
        <taxon>Eukaryota</taxon>
        <taxon>Metazoa</taxon>
        <taxon>Spiralia</taxon>
        <taxon>Lophotrochozoa</taxon>
        <taxon>Mollusca</taxon>
        <taxon>Bivalvia</taxon>
        <taxon>Autobranchia</taxon>
        <taxon>Heteroconchia</taxon>
        <taxon>Palaeoheterodonta</taxon>
        <taxon>Unionida</taxon>
        <taxon>Unionoidea</taxon>
        <taxon>Unionidae</taxon>
        <taxon>Unioninae</taxon>
        <taxon>Sinanodonta</taxon>
    </lineage>
</organism>
<keyword evidence="7" id="KW-0963">Cytoplasm</keyword>
<keyword evidence="11" id="KW-0269">Exonuclease</keyword>
<dbReference type="PANTHER" id="PTHR23355:SF30">
    <property type="entry name" value="DIS3-LIKE EXONUCLEASE 1"/>
    <property type="match status" value="1"/>
</dbReference>
<evidence type="ECO:0000256" key="7">
    <source>
        <dbReference type="ARBA" id="ARBA00022490"/>
    </source>
</evidence>
<evidence type="ECO:0000256" key="4">
    <source>
        <dbReference type="ARBA" id="ARBA00005785"/>
    </source>
</evidence>
<dbReference type="Pfam" id="PF17216">
    <property type="entry name" value="Rrp44_CSD1"/>
    <property type="match status" value="1"/>
</dbReference>
<dbReference type="EMBL" id="JBJQND010000009">
    <property type="protein sequence ID" value="KAL3867023.1"/>
    <property type="molecule type" value="Genomic_DNA"/>
</dbReference>
<dbReference type="FunFam" id="3.40.50.1010:FF:000021">
    <property type="entry name" value="DIS3-like exonuclease 1 isoform X1"/>
    <property type="match status" value="1"/>
</dbReference>
<dbReference type="Pfam" id="PF17849">
    <property type="entry name" value="OB_Dis3"/>
    <property type="match status" value="1"/>
</dbReference>
<comment type="similarity">
    <text evidence="4 14">Belongs to the RNR ribonuclease family.</text>
</comment>